<dbReference type="Proteomes" id="UP000233837">
    <property type="component" value="Unassembled WGS sequence"/>
</dbReference>
<reference evidence="2 3" key="2">
    <citation type="journal article" date="2017" name="Nature">
        <title>The Apostasia genome and the evolution of orchids.</title>
        <authorList>
            <person name="Zhang G.Q."/>
            <person name="Liu K.W."/>
            <person name="Li Z."/>
            <person name="Lohaus R."/>
            <person name="Hsiao Y.Y."/>
            <person name="Niu S.C."/>
            <person name="Wang J.Y."/>
            <person name="Lin Y.C."/>
            <person name="Xu Q."/>
            <person name="Chen L.J."/>
            <person name="Yoshida K."/>
            <person name="Fujiwara S."/>
            <person name="Wang Z.W."/>
            <person name="Zhang Y.Q."/>
            <person name="Mitsuda N."/>
            <person name="Wang M."/>
            <person name="Liu G.H."/>
            <person name="Pecoraro L."/>
            <person name="Huang H.X."/>
            <person name="Xiao X.J."/>
            <person name="Lin M."/>
            <person name="Wu X.Y."/>
            <person name="Wu W.L."/>
            <person name="Chen Y.Y."/>
            <person name="Chang S.B."/>
            <person name="Sakamoto S."/>
            <person name="Ohme-Takagi M."/>
            <person name="Yagi M."/>
            <person name="Zeng S.J."/>
            <person name="Shen C.Y."/>
            <person name="Yeh C.M."/>
            <person name="Luo Y.B."/>
            <person name="Tsai W.C."/>
            <person name="Van de Peer Y."/>
            <person name="Liu Z.J."/>
        </authorList>
    </citation>
    <scope>NUCLEOTIDE SEQUENCE [LARGE SCALE GENOMIC DNA]</scope>
    <source>
        <tissue evidence="2">The whole plant</tissue>
    </source>
</reference>
<organism evidence="2 3">
    <name type="scientific">Dendrobium catenatum</name>
    <dbReference type="NCBI Taxonomy" id="906689"/>
    <lineage>
        <taxon>Eukaryota</taxon>
        <taxon>Viridiplantae</taxon>
        <taxon>Streptophyta</taxon>
        <taxon>Embryophyta</taxon>
        <taxon>Tracheophyta</taxon>
        <taxon>Spermatophyta</taxon>
        <taxon>Magnoliopsida</taxon>
        <taxon>Liliopsida</taxon>
        <taxon>Asparagales</taxon>
        <taxon>Orchidaceae</taxon>
        <taxon>Epidendroideae</taxon>
        <taxon>Malaxideae</taxon>
        <taxon>Dendrobiinae</taxon>
        <taxon>Dendrobium</taxon>
    </lineage>
</organism>
<feature type="region of interest" description="Disordered" evidence="1">
    <location>
        <begin position="1"/>
        <end position="61"/>
    </location>
</feature>
<evidence type="ECO:0000313" key="3">
    <source>
        <dbReference type="Proteomes" id="UP000233837"/>
    </source>
</evidence>
<protein>
    <submittedName>
        <fullName evidence="2">Uncharacterized protein</fullName>
    </submittedName>
</protein>
<sequence>MSDGGPAEMRASSGGPTEQRRQAVVGGEGLKWWSDGATTSGSGLAEVRASNGGSGSNDVKRWSGGDEGLKWWFGESPVVVDEELLHSLHSLLPSSLLTPVPFQEK</sequence>
<evidence type="ECO:0000256" key="1">
    <source>
        <dbReference type="SAM" id="MobiDB-lite"/>
    </source>
</evidence>
<proteinExistence type="predicted"/>
<name>A0A2I0W080_9ASPA</name>
<gene>
    <name evidence="2" type="ORF">MA16_Dca002340</name>
</gene>
<evidence type="ECO:0000313" key="2">
    <source>
        <dbReference type="EMBL" id="PKU69071.1"/>
    </source>
</evidence>
<accession>A0A2I0W080</accession>
<keyword evidence="3" id="KW-1185">Reference proteome</keyword>
<dbReference type="AlphaFoldDB" id="A0A2I0W080"/>
<reference evidence="2 3" key="1">
    <citation type="journal article" date="2016" name="Sci. Rep.">
        <title>The Dendrobium catenatum Lindl. genome sequence provides insights into polysaccharide synthase, floral development and adaptive evolution.</title>
        <authorList>
            <person name="Zhang G.Q."/>
            <person name="Xu Q."/>
            <person name="Bian C."/>
            <person name="Tsai W.C."/>
            <person name="Yeh C.M."/>
            <person name="Liu K.W."/>
            <person name="Yoshida K."/>
            <person name="Zhang L.S."/>
            <person name="Chang S.B."/>
            <person name="Chen F."/>
            <person name="Shi Y."/>
            <person name="Su Y.Y."/>
            <person name="Zhang Y.Q."/>
            <person name="Chen L.J."/>
            <person name="Yin Y."/>
            <person name="Lin M."/>
            <person name="Huang H."/>
            <person name="Deng H."/>
            <person name="Wang Z.W."/>
            <person name="Zhu S.L."/>
            <person name="Zhao X."/>
            <person name="Deng C."/>
            <person name="Niu S.C."/>
            <person name="Huang J."/>
            <person name="Wang M."/>
            <person name="Liu G.H."/>
            <person name="Yang H.J."/>
            <person name="Xiao X.J."/>
            <person name="Hsiao Y.Y."/>
            <person name="Wu W.L."/>
            <person name="Chen Y.Y."/>
            <person name="Mitsuda N."/>
            <person name="Ohme-Takagi M."/>
            <person name="Luo Y.B."/>
            <person name="Van de Peer Y."/>
            <person name="Liu Z.J."/>
        </authorList>
    </citation>
    <scope>NUCLEOTIDE SEQUENCE [LARGE SCALE GENOMIC DNA]</scope>
    <source>
        <tissue evidence="2">The whole plant</tissue>
    </source>
</reference>
<dbReference type="EMBL" id="KZ503041">
    <property type="protein sequence ID" value="PKU69071.1"/>
    <property type="molecule type" value="Genomic_DNA"/>
</dbReference>